<dbReference type="EMBL" id="FUKQ01000047">
    <property type="protein sequence ID" value="SJN42332.1"/>
    <property type="molecule type" value="Genomic_DNA"/>
</dbReference>
<organism evidence="2 3">
    <name type="scientific">Luteococcus japonicus LSP_Lj1</name>
    <dbReference type="NCBI Taxonomy" id="1255658"/>
    <lineage>
        <taxon>Bacteria</taxon>
        <taxon>Bacillati</taxon>
        <taxon>Actinomycetota</taxon>
        <taxon>Actinomycetes</taxon>
        <taxon>Propionibacteriales</taxon>
        <taxon>Propionibacteriaceae</taxon>
        <taxon>Luteococcus</taxon>
    </lineage>
</organism>
<dbReference type="SUPFAM" id="SSF51569">
    <property type="entry name" value="Aldolase"/>
    <property type="match status" value="1"/>
</dbReference>
<dbReference type="AlphaFoldDB" id="A0A1R4KDP7"/>
<dbReference type="EC" id="4.1.2.29" evidence="2"/>
<sequence length="288" mass="31032">MGLVDQVNQIRVERPEWIRERLLQRRRATRPSGDQKLMIIACDHPARGVLVAGRDETAMADREELLGRCMEALGCPGVHGFLGTADMVEDLTLLGALEGKLVYGSMNRGGLMGAKFEMDDRFTGYDAAAVKAAGLDGGKMLMRMNYADPATADTIEACAKAVDGLSDRELRAIVEPFVSTWMAGRICNDLTPYAVMRSIAIASGLGRTSAYTWLKLPAIPEMERVMATTTLPALILGGEVKKDKDESLALWQKALAIPTVRGLVIGRSLLFPPSGNVAAAVDEAVGLL</sequence>
<keyword evidence="3" id="KW-1185">Reference proteome</keyword>
<evidence type="ECO:0000259" key="1">
    <source>
        <dbReference type="Pfam" id="PF22649"/>
    </source>
</evidence>
<feature type="domain" description="Cgl0159-like" evidence="1">
    <location>
        <begin position="35"/>
        <end position="285"/>
    </location>
</feature>
<proteinExistence type="predicted"/>
<dbReference type="RefSeq" id="WP_094765642.1">
    <property type="nucleotide sequence ID" value="NZ_FUKQ01000047.1"/>
</dbReference>
<evidence type="ECO:0000313" key="2">
    <source>
        <dbReference type="EMBL" id="SJN42332.1"/>
    </source>
</evidence>
<dbReference type="STRING" id="1255658.FM114_13485"/>
<name>A0A1R4KDP7_9ACTN</name>
<dbReference type="InterPro" id="IPR054574">
    <property type="entry name" value="Cgl0159_dom"/>
</dbReference>
<dbReference type="InterPro" id="IPR013785">
    <property type="entry name" value="Aldolase_TIM"/>
</dbReference>
<accession>A0A1R4KDP7</accession>
<reference evidence="2 3" key="1">
    <citation type="submission" date="2017-02" db="EMBL/GenBank/DDBJ databases">
        <authorList>
            <person name="Peterson S.W."/>
        </authorList>
    </citation>
    <scope>NUCLEOTIDE SEQUENCE [LARGE SCALE GENOMIC DNA]</scope>
    <source>
        <strain evidence="2 3">LSP_Lj1</strain>
    </source>
</reference>
<dbReference type="Pfam" id="PF22649">
    <property type="entry name" value="Cgl0159"/>
    <property type="match status" value="1"/>
</dbReference>
<dbReference type="OrthoDB" id="3726202at2"/>
<protein>
    <submittedName>
        <fullName evidence="2">5-keto-2-deoxy-D-gluconate-6 phosphate aldolase [form 2]</fullName>
        <ecNumber evidence="2">4.1.2.29</ecNumber>
    </submittedName>
</protein>
<gene>
    <name evidence="2" type="ORF">FM114_13485</name>
</gene>
<dbReference type="Gene3D" id="3.20.20.70">
    <property type="entry name" value="Aldolase class I"/>
    <property type="match status" value="1"/>
</dbReference>
<keyword evidence="2" id="KW-0456">Lyase</keyword>
<dbReference type="GO" id="GO:0047441">
    <property type="term" value="F:5-dehydro-2-deoxyphosphogluconate aldolase activity"/>
    <property type="evidence" value="ECO:0007669"/>
    <property type="project" value="UniProtKB-EC"/>
</dbReference>
<evidence type="ECO:0000313" key="3">
    <source>
        <dbReference type="Proteomes" id="UP000188342"/>
    </source>
</evidence>
<dbReference type="Proteomes" id="UP000188342">
    <property type="component" value="Unassembled WGS sequence"/>
</dbReference>